<organism evidence="1 2">
    <name type="scientific">Romboutsia faecis</name>
    <dbReference type="NCBI Taxonomy" id="2764597"/>
    <lineage>
        <taxon>Bacteria</taxon>
        <taxon>Bacillati</taxon>
        <taxon>Bacillota</taxon>
        <taxon>Clostridia</taxon>
        <taxon>Peptostreptococcales</taxon>
        <taxon>Peptostreptococcaceae</taxon>
        <taxon>Romboutsia</taxon>
    </lineage>
</organism>
<dbReference type="RefSeq" id="WP_153925731.1">
    <property type="nucleotide sequence ID" value="NZ_JACRWE010000001.1"/>
</dbReference>
<gene>
    <name evidence="1" type="ORF">H8923_02875</name>
</gene>
<sequence length="318" mass="36335">MNNKRRYKGFNKRRKTNHIRVITLIFCLSLIGGYGYTKLKDSEILSGKIFNKSNVAETISNKFKAISFQNIFKSAENKGKEEYEYIDVSDEIDKIKNDKETSSTEENSNVQVATIDGVTLYTIQVASIGEGQDLKSVEEKLTSSKIPYSVVEVNGVKKVQTYSSFNEKVTRENLDDVREIFNDAFISELAIPVLSLEYTSKYSYIEGISSSLNSLMASYKEEAEFWEGLKGDVDLKEYNNILTKRLDIVEKIQENADKIDYTEMNIFKENLIKYAKDVKNNINQSSKNANEDNSYLSKSLLLSSIQEYYTFINSIKTS</sequence>
<evidence type="ECO:0008006" key="3">
    <source>
        <dbReference type="Google" id="ProtNLM"/>
    </source>
</evidence>
<protein>
    <recommendedName>
        <fullName evidence="3">SPOR domain-containing protein</fullName>
    </recommendedName>
</protein>
<name>A0ABR7JL95_9FIRM</name>
<comment type="caution">
    <text evidence="1">The sequence shown here is derived from an EMBL/GenBank/DDBJ whole genome shotgun (WGS) entry which is preliminary data.</text>
</comment>
<evidence type="ECO:0000313" key="2">
    <source>
        <dbReference type="Proteomes" id="UP000609849"/>
    </source>
</evidence>
<evidence type="ECO:0000313" key="1">
    <source>
        <dbReference type="EMBL" id="MBC5995695.1"/>
    </source>
</evidence>
<reference evidence="1 2" key="1">
    <citation type="submission" date="2020-08" db="EMBL/GenBank/DDBJ databases">
        <authorList>
            <person name="Liu C."/>
            <person name="Sun Q."/>
        </authorList>
    </citation>
    <scope>NUCLEOTIDE SEQUENCE [LARGE SCALE GENOMIC DNA]</scope>
    <source>
        <strain evidence="1 2">NSJ-18</strain>
    </source>
</reference>
<keyword evidence="2" id="KW-1185">Reference proteome</keyword>
<proteinExistence type="predicted"/>
<dbReference type="EMBL" id="JACRWE010000001">
    <property type="protein sequence ID" value="MBC5995695.1"/>
    <property type="molecule type" value="Genomic_DNA"/>
</dbReference>
<dbReference type="Proteomes" id="UP000609849">
    <property type="component" value="Unassembled WGS sequence"/>
</dbReference>
<accession>A0ABR7JL95</accession>